<dbReference type="EMBL" id="RZUL01000017">
    <property type="protein sequence ID" value="RVT38492.1"/>
    <property type="molecule type" value="Genomic_DNA"/>
</dbReference>
<reference evidence="1 2" key="1">
    <citation type="submission" date="2019-01" db="EMBL/GenBank/DDBJ databases">
        <authorList>
            <person name="Chen W.-M."/>
        </authorList>
    </citation>
    <scope>NUCLEOTIDE SEQUENCE [LARGE SCALE GENOMIC DNA]</scope>
    <source>
        <strain evidence="1 2">TLA-22</strain>
    </source>
</reference>
<dbReference type="Pfam" id="PF22284">
    <property type="entry name" value="DUF6961"/>
    <property type="match status" value="1"/>
</dbReference>
<dbReference type="RefSeq" id="WP_127692150.1">
    <property type="nucleotide sequence ID" value="NZ_RZUL01000017.1"/>
</dbReference>
<dbReference type="OrthoDB" id="7363783at2"/>
<gene>
    <name evidence="1" type="ORF">ENE74_17500</name>
</gene>
<sequence>MLSEWELWACANRVLQSHGEGAALHAAEQIGALVLEGDAEGVRTWQAIASRIAQLSATGGQAPPVDRMN</sequence>
<keyword evidence="2" id="KW-1185">Reference proteome</keyword>
<comment type="caution">
    <text evidence="1">The sequence shown here is derived from an EMBL/GenBank/DDBJ whole genome shotgun (WGS) entry which is preliminary data.</text>
</comment>
<accession>A0A437J2R8</accession>
<evidence type="ECO:0000313" key="2">
    <source>
        <dbReference type="Proteomes" id="UP000282977"/>
    </source>
</evidence>
<dbReference type="InterPro" id="IPR054234">
    <property type="entry name" value="DUF6961"/>
</dbReference>
<dbReference type="Proteomes" id="UP000282977">
    <property type="component" value="Unassembled WGS sequence"/>
</dbReference>
<name>A0A437J2R8_9SPHN</name>
<evidence type="ECO:0000313" key="1">
    <source>
        <dbReference type="EMBL" id="RVT38492.1"/>
    </source>
</evidence>
<organism evidence="1 2">
    <name type="scientific">Sphingobium algorifonticola</name>
    <dbReference type="NCBI Taxonomy" id="2008318"/>
    <lineage>
        <taxon>Bacteria</taxon>
        <taxon>Pseudomonadati</taxon>
        <taxon>Pseudomonadota</taxon>
        <taxon>Alphaproteobacteria</taxon>
        <taxon>Sphingomonadales</taxon>
        <taxon>Sphingomonadaceae</taxon>
        <taxon>Sphingobium</taxon>
    </lineage>
</organism>
<protein>
    <submittedName>
        <fullName evidence="1">Uncharacterized protein</fullName>
    </submittedName>
</protein>
<dbReference type="AlphaFoldDB" id="A0A437J2R8"/>
<proteinExistence type="predicted"/>